<dbReference type="OMA" id="WAPKEKT"/>
<dbReference type="GO" id="GO:0046872">
    <property type="term" value="F:metal ion binding"/>
    <property type="evidence" value="ECO:0007669"/>
    <property type="project" value="UniProtKB-KW"/>
</dbReference>
<dbReference type="OrthoDB" id="1069523at2759"/>
<evidence type="ECO:0000256" key="3">
    <source>
        <dbReference type="ARBA" id="ARBA00023004"/>
    </source>
</evidence>
<evidence type="ECO:0000313" key="5">
    <source>
        <dbReference type="EMBL" id="OXA57766.1"/>
    </source>
</evidence>
<evidence type="ECO:0000256" key="4">
    <source>
        <dbReference type="PIRSR" id="PIRSR604294-1"/>
    </source>
</evidence>
<organism evidence="5 6">
    <name type="scientific">Folsomia candida</name>
    <name type="common">Springtail</name>
    <dbReference type="NCBI Taxonomy" id="158441"/>
    <lineage>
        <taxon>Eukaryota</taxon>
        <taxon>Metazoa</taxon>
        <taxon>Ecdysozoa</taxon>
        <taxon>Arthropoda</taxon>
        <taxon>Hexapoda</taxon>
        <taxon>Collembola</taxon>
        <taxon>Entomobryomorpha</taxon>
        <taxon>Isotomoidea</taxon>
        <taxon>Isotomidae</taxon>
        <taxon>Proisotominae</taxon>
        <taxon>Folsomia</taxon>
    </lineage>
</organism>
<keyword evidence="6" id="KW-1185">Reference proteome</keyword>
<dbReference type="GO" id="GO:0010436">
    <property type="term" value="F:carotenoid dioxygenase activity"/>
    <property type="evidence" value="ECO:0007669"/>
    <property type="project" value="TreeGrafter"/>
</dbReference>
<accession>A0A226EMH7</accession>
<evidence type="ECO:0000256" key="1">
    <source>
        <dbReference type="ARBA" id="ARBA00006787"/>
    </source>
</evidence>
<dbReference type="Proteomes" id="UP000198287">
    <property type="component" value="Unassembled WGS sequence"/>
</dbReference>
<keyword evidence="3 4" id="KW-0408">Iron</keyword>
<protein>
    <recommendedName>
        <fullName evidence="7">Beta,beta-carotene 15,15'-monooxygenase</fullName>
    </recommendedName>
</protein>
<feature type="binding site" evidence="4">
    <location>
        <position position="309"/>
    </location>
    <ligand>
        <name>Fe cation</name>
        <dbReference type="ChEBI" id="CHEBI:24875"/>
        <note>catalytic</note>
    </ligand>
</feature>
<dbReference type="EMBL" id="LNIX01000003">
    <property type="protein sequence ID" value="OXA57766.1"/>
    <property type="molecule type" value="Genomic_DNA"/>
</dbReference>
<feature type="binding site" evidence="4">
    <location>
        <position position="516"/>
    </location>
    <ligand>
        <name>Fe cation</name>
        <dbReference type="ChEBI" id="CHEBI:24875"/>
        <note>catalytic</note>
    </ligand>
</feature>
<dbReference type="GO" id="GO:0042574">
    <property type="term" value="P:retinal metabolic process"/>
    <property type="evidence" value="ECO:0007669"/>
    <property type="project" value="TreeGrafter"/>
</dbReference>
<comment type="caution">
    <text evidence="5">The sequence shown here is derived from an EMBL/GenBank/DDBJ whole genome shotgun (WGS) entry which is preliminary data.</text>
</comment>
<comment type="cofactor">
    <cofactor evidence="4">
        <name>Fe(2+)</name>
        <dbReference type="ChEBI" id="CHEBI:29033"/>
    </cofactor>
    <text evidence="4">Binds 1 Fe(2+) ion per subunit.</text>
</comment>
<dbReference type="STRING" id="158441.A0A226EMH7"/>
<sequence length="523" mass="59156">MCEVQNDLTKLFQSADESNVPEKFPIEGKLPQWLSGSVVRIGPGLFDFENFSMRHYLDGYAILSKFEISKDYVTFQKKFLQSDSYKRAIRAQKPVVIEFGTKAYPEKGKSLLSRFMSTIIPEMSDNNNCNIFEFEQELYAANDACFFRKIDHKSLESGERYDSNKLFGLNGWTSHPLTDAQGNMYNIGFSILSGLKFYLVKIHPSSASQKNAKETFKNAKVLCTIPSSFHAGISFTHSFGMSENYFCFVEQPFVAAVSAIAKALVKGYSAKEWMEWRPKEKNRFHIIEKATGKVIKIEYFSSEPFFFLHFVNCFENSNNQIVADIIAFNDPTILDGMYLSKLRNNIVENVSQPTCRRFVIPLSIPKGGREGSNVLGNSPAKAVRYGDSKLILTPQILTEPGCGLSCINHNFATKNYQYFYVSGTIAQNSFSHSISKFDIIRQHRSVWRGNTGSYPGPPIFIANPSSQNEDDGIIVSLVYDIRKQSKDFLVFIDANKMVEVARVEFDSHVNIPGALHEIFIPSN</sequence>
<evidence type="ECO:0000313" key="6">
    <source>
        <dbReference type="Proteomes" id="UP000198287"/>
    </source>
</evidence>
<dbReference type="AlphaFoldDB" id="A0A226EMH7"/>
<proteinExistence type="inferred from homology"/>
<reference evidence="5 6" key="1">
    <citation type="submission" date="2015-12" db="EMBL/GenBank/DDBJ databases">
        <title>The genome of Folsomia candida.</title>
        <authorList>
            <person name="Faddeeva A."/>
            <person name="Derks M.F."/>
            <person name="Anvar Y."/>
            <person name="Smit S."/>
            <person name="Van Straalen N."/>
            <person name="Roelofs D."/>
        </authorList>
    </citation>
    <scope>NUCLEOTIDE SEQUENCE [LARGE SCALE GENOMIC DNA]</scope>
    <source>
        <strain evidence="5 6">VU population</strain>
        <tissue evidence="5">Whole body</tissue>
    </source>
</reference>
<gene>
    <name evidence="5" type="ORF">Fcan01_07854</name>
</gene>
<feature type="binding site" evidence="4">
    <location>
        <position position="237"/>
    </location>
    <ligand>
        <name>Fe cation</name>
        <dbReference type="ChEBI" id="CHEBI:24875"/>
        <note>catalytic</note>
    </ligand>
</feature>
<feature type="binding site" evidence="4">
    <location>
        <position position="175"/>
    </location>
    <ligand>
        <name>Fe cation</name>
        <dbReference type="ChEBI" id="CHEBI:24875"/>
        <note>catalytic</note>
    </ligand>
</feature>
<dbReference type="Pfam" id="PF03055">
    <property type="entry name" value="RPE65"/>
    <property type="match status" value="1"/>
</dbReference>
<dbReference type="GO" id="GO:0016121">
    <property type="term" value="P:carotene catabolic process"/>
    <property type="evidence" value="ECO:0007669"/>
    <property type="project" value="TreeGrafter"/>
</dbReference>
<dbReference type="GO" id="GO:0003834">
    <property type="term" value="F:beta-carotene 15,15'-dioxygenase activity"/>
    <property type="evidence" value="ECO:0007669"/>
    <property type="project" value="TreeGrafter"/>
</dbReference>
<comment type="similarity">
    <text evidence="1">Belongs to the carotenoid oxygenase family.</text>
</comment>
<name>A0A226EMH7_FOLCA</name>
<dbReference type="PANTHER" id="PTHR10543">
    <property type="entry name" value="BETA-CAROTENE DIOXYGENASE"/>
    <property type="match status" value="1"/>
</dbReference>
<evidence type="ECO:0000256" key="2">
    <source>
        <dbReference type="ARBA" id="ARBA00022723"/>
    </source>
</evidence>
<evidence type="ECO:0008006" key="7">
    <source>
        <dbReference type="Google" id="ProtNLM"/>
    </source>
</evidence>
<dbReference type="InterPro" id="IPR004294">
    <property type="entry name" value="Carotenoid_Oase"/>
</dbReference>
<dbReference type="PANTHER" id="PTHR10543:SF132">
    <property type="entry name" value="BETA,BETA-CAROTENE 15,15'-DIOXYGENASE"/>
    <property type="match status" value="1"/>
</dbReference>
<keyword evidence="2 4" id="KW-0479">Metal-binding</keyword>